<evidence type="ECO:0000256" key="2">
    <source>
        <dbReference type="ARBA" id="ARBA00022801"/>
    </source>
</evidence>
<dbReference type="Pfam" id="PF00176">
    <property type="entry name" value="SNF2-rel_dom"/>
    <property type="match status" value="1"/>
</dbReference>
<sequence length="949" mass="109861">MNITPYQAKYFSYQLSKRRASDDAEKLSSALFDAQVDLNPHQIEAALFAFQSPLSKGAILADEVGLGKTIEAGILLSQFWVTDKRKLLIICPSSLRKQWSQELLEKFHLESTILEAKSFNEKFKKGKTNPFDNRKIVICSFHFAKNKAEFIEMINWDLVVIDEAHRLRNVYRPNNKIGKAIKDAIFPAKKVLLTATPLQNSLMELYGLVSIIDENLFGSADSFRSQFNRLDENFDYKEIKDRIAPVVKRTLRRQVQEYIRYTKRIPLTLTFEPSQAEQELYESLSEYLRRDLLVALPSNQRHLLTLIIRKLLASSSHAVTGTLNALINRLQKILDEEAPSYWDQELLEDIDEIEAWMEEVDWEEVDENADKLSLEEVQAVKSELDELKSYRAKAMAIENDSKGIKLLTALKEGFDKLKELGANQKAIIFTESRRTQEYLFSLLQQTDHKGKVIFFNGSNNDEFSKKIYQSWLAKHEGTDKITGSKTADKRQALVDYFRDEAEIMIATEAAAEGINLQFCSMIINYDLPWNPQRVEQRIGRCHRYGQKHDVVVVNFLNEKNAADIRVFELLDQKLNLFNGVFGASDDVLGVLESGVDFEKAIADIYQNCRTTDEINKAFDDLQSKMEESISSGMKKAQERLLENFDAAVADRLKITLKESKATLSKFERWLWLITQLYLGKKAVFDAKHVSFKLLENPFSFSVKTGRYTLDKKNQEAFYYRLNHPLAKGITKHFRDLELATASLKFDLTNNKSKVSVLEPLKGKKGWLILENVEVNSFEVTDHLVFVGVTEDGSLLSQEQCQRMMELSAHIDEQYRLPVFDLSTEREKIIDGLKIELTNRDSRYLQFEVNKLNKWAEDRIFMAEKELKDIKLRIKELTRQAAQSSEPSEQLVIQSKIQELEKKQRVKRRAIFDAEDQIIEKRDQMIDEIKKRMSRNFHSQQLFKIAWEIV</sequence>
<dbReference type="Pfam" id="PF00271">
    <property type="entry name" value="Helicase_C"/>
    <property type="match status" value="1"/>
</dbReference>
<dbReference type="InterPro" id="IPR000330">
    <property type="entry name" value="SNF2_N"/>
</dbReference>
<dbReference type="GO" id="GO:0005524">
    <property type="term" value="F:ATP binding"/>
    <property type="evidence" value="ECO:0007669"/>
    <property type="project" value="UniProtKB-KW"/>
</dbReference>
<dbReference type="InterPro" id="IPR014001">
    <property type="entry name" value="Helicase_ATP-bd"/>
</dbReference>
<dbReference type="InterPro" id="IPR001650">
    <property type="entry name" value="Helicase_C-like"/>
</dbReference>
<keyword evidence="3 8" id="KW-0347">Helicase</keyword>
<dbReference type="GO" id="GO:0004386">
    <property type="term" value="F:helicase activity"/>
    <property type="evidence" value="ECO:0007669"/>
    <property type="project" value="UniProtKB-KW"/>
</dbReference>
<gene>
    <name evidence="8" type="ORF">BC751_2752</name>
</gene>
<evidence type="ECO:0000259" key="6">
    <source>
        <dbReference type="PROSITE" id="PS51192"/>
    </source>
</evidence>
<organism evidence="8 9">
    <name type="scientific">Cecembia calidifontis</name>
    <dbReference type="NCBI Taxonomy" id="1187080"/>
    <lineage>
        <taxon>Bacteria</taxon>
        <taxon>Pseudomonadati</taxon>
        <taxon>Bacteroidota</taxon>
        <taxon>Cytophagia</taxon>
        <taxon>Cytophagales</taxon>
        <taxon>Cyclobacteriaceae</taxon>
        <taxon>Cecembia</taxon>
    </lineage>
</organism>
<dbReference type="OrthoDB" id="9814088at2"/>
<dbReference type="PANTHER" id="PTHR10799">
    <property type="entry name" value="SNF2/RAD54 HELICASE FAMILY"/>
    <property type="match status" value="1"/>
</dbReference>
<dbReference type="CDD" id="cd18011">
    <property type="entry name" value="DEXDc_RapA"/>
    <property type="match status" value="1"/>
</dbReference>
<dbReference type="SMART" id="SM00487">
    <property type="entry name" value="DEXDc"/>
    <property type="match status" value="1"/>
</dbReference>
<keyword evidence="2" id="KW-0378">Hydrolase</keyword>
<dbReference type="RefSeq" id="WP_130275970.1">
    <property type="nucleotide sequence ID" value="NZ_SGXG01000001.1"/>
</dbReference>
<dbReference type="PROSITE" id="PS51192">
    <property type="entry name" value="HELICASE_ATP_BIND_1"/>
    <property type="match status" value="1"/>
</dbReference>
<evidence type="ECO:0000313" key="8">
    <source>
        <dbReference type="EMBL" id="RZS97155.1"/>
    </source>
</evidence>
<dbReference type="PROSITE" id="PS51194">
    <property type="entry name" value="HELICASE_CTER"/>
    <property type="match status" value="1"/>
</dbReference>
<evidence type="ECO:0000259" key="7">
    <source>
        <dbReference type="PROSITE" id="PS51194"/>
    </source>
</evidence>
<dbReference type="InterPro" id="IPR057342">
    <property type="entry name" value="DEXDc_RapA"/>
</dbReference>
<dbReference type="Proteomes" id="UP000292209">
    <property type="component" value="Unassembled WGS sequence"/>
</dbReference>
<keyword evidence="9" id="KW-1185">Reference proteome</keyword>
<accession>A0A4Q7PAF6</accession>
<dbReference type="AlphaFoldDB" id="A0A4Q7PAF6"/>
<evidence type="ECO:0000256" key="5">
    <source>
        <dbReference type="SAM" id="Coils"/>
    </source>
</evidence>
<reference evidence="8 9" key="1">
    <citation type="submission" date="2019-02" db="EMBL/GenBank/DDBJ databases">
        <title>Genomic Encyclopedia of Archaeal and Bacterial Type Strains, Phase II (KMG-II): from individual species to whole genera.</title>
        <authorList>
            <person name="Goeker M."/>
        </authorList>
    </citation>
    <scope>NUCLEOTIDE SEQUENCE [LARGE SCALE GENOMIC DNA]</scope>
    <source>
        <strain evidence="8 9">DSM 21411</strain>
    </source>
</reference>
<evidence type="ECO:0000256" key="1">
    <source>
        <dbReference type="ARBA" id="ARBA00022741"/>
    </source>
</evidence>
<keyword evidence="5" id="KW-0175">Coiled coil</keyword>
<evidence type="ECO:0000256" key="4">
    <source>
        <dbReference type="ARBA" id="ARBA00022840"/>
    </source>
</evidence>
<dbReference type="InterPro" id="IPR027417">
    <property type="entry name" value="P-loop_NTPase"/>
</dbReference>
<dbReference type="Gene3D" id="3.40.50.300">
    <property type="entry name" value="P-loop containing nucleotide triphosphate hydrolases"/>
    <property type="match status" value="1"/>
</dbReference>
<dbReference type="Gene3D" id="3.40.50.10810">
    <property type="entry name" value="Tandem AAA-ATPase domain"/>
    <property type="match status" value="1"/>
</dbReference>
<protein>
    <submittedName>
        <fullName evidence="8">Helicase-like protein</fullName>
    </submittedName>
</protein>
<feature type="domain" description="Helicase ATP-binding" evidence="6">
    <location>
        <begin position="49"/>
        <end position="215"/>
    </location>
</feature>
<dbReference type="SMART" id="SM00490">
    <property type="entry name" value="HELICc"/>
    <property type="match status" value="1"/>
</dbReference>
<dbReference type="GO" id="GO:0016787">
    <property type="term" value="F:hydrolase activity"/>
    <property type="evidence" value="ECO:0007669"/>
    <property type="project" value="UniProtKB-KW"/>
</dbReference>
<dbReference type="CDD" id="cd18793">
    <property type="entry name" value="SF2_C_SNF"/>
    <property type="match status" value="1"/>
</dbReference>
<proteinExistence type="predicted"/>
<name>A0A4Q7PAF6_9BACT</name>
<evidence type="ECO:0000256" key="3">
    <source>
        <dbReference type="ARBA" id="ARBA00022806"/>
    </source>
</evidence>
<keyword evidence="1" id="KW-0547">Nucleotide-binding</keyword>
<comment type="caution">
    <text evidence="8">The sequence shown here is derived from an EMBL/GenBank/DDBJ whole genome shotgun (WGS) entry which is preliminary data.</text>
</comment>
<evidence type="ECO:0000313" key="9">
    <source>
        <dbReference type="Proteomes" id="UP000292209"/>
    </source>
</evidence>
<dbReference type="SUPFAM" id="SSF52540">
    <property type="entry name" value="P-loop containing nucleoside triphosphate hydrolases"/>
    <property type="match status" value="2"/>
</dbReference>
<feature type="domain" description="Helicase C-terminal" evidence="7">
    <location>
        <begin position="409"/>
        <end position="588"/>
    </location>
</feature>
<keyword evidence="4" id="KW-0067">ATP-binding</keyword>
<dbReference type="InterPro" id="IPR038718">
    <property type="entry name" value="SNF2-like_sf"/>
</dbReference>
<dbReference type="EMBL" id="SGXG01000001">
    <property type="protein sequence ID" value="RZS97155.1"/>
    <property type="molecule type" value="Genomic_DNA"/>
</dbReference>
<feature type="coiled-coil region" evidence="5">
    <location>
        <begin position="859"/>
        <end position="916"/>
    </location>
</feature>
<dbReference type="InterPro" id="IPR049730">
    <property type="entry name" value="SNF2/RAD54-like_C"/>
</dbReference>